<comment type="caution">
    <text evidence="1">The sequence shown here is derived from an EMBL/GenBank/DDBJ whole genome shotgun (WGS) entry which is preliminary data.</text>
</comment>
<reference evidence="1" key="1">
    <citation type="submission" date="2020-06" db="EMBL/GenBank/DDBJ databases">
        <title>Draft genome of Bugula neritina, a colonial animal packing powerful symbionts and potential medicines.</title>
        <authorList>
            <person name="Rayko M."/>
        </authorList>
    </citation>
    <scope>NUCLEOTIDE SEQUENCE [LARGE SCALE GENOMIC DNA]</scope>
    <source>
        <strain evidence="1">Kwan_BN1</strain>
    </source>
</reference>
<evidence type="ECO:0000313" key="2">
    <source>
        <dbReference type="Proteomes" id="UP000593567"/>
    </source>
</evidence>
<gene>
    <name evidence="1" type="ORF">EB796_008170</name>
</gene>
<proteinExistence type="predicted"/>
<dbReference type="EMBL" id="VXIV02001310">
    <property type="protein sequence ID" value="KAF6033524.1"/>
    <property type="molecule type" value="Genomic_DNA"/>
</dbReference>
<keyword evidence="2" id="KW-1185">Reference proteome</keyword>
<protein>
    <submittedName>
        <fullName evidence="1">Uncharacterized protein</fullName>
    </submittedName>
</protein>
<evidence type="ECO:0000313" key="1">
    <source>
        <dbReference type="EMBL" id="KAF6033524.1"/>
    </source>
</evidence>
<sequence length="70" mass="8266">MATDAQPVEERFQSEIYKKLVKLHESADCKNNPELEKLRDELHNILFDEQSSLAVEEHDIEDVYQYLNIC</sequence>
<organism evidence="1 2">
    <name type="scientific">Bugula neritina</name>
    <name type="common">Brown bryozoan</name>
    <name type="synonym">Sertularia neritina</name>
    <dbReference type="NCBI Taxonomy" id="10212"/>
    <lineage>
        <taxon>Eukaryota</taxon>
        <taxon>Metazoa</taxon>
        <taxon>Spiralia</taxon>
        <taxon>Lophotrochozoa</taxon>
        <taxon>Bryozoa</taxon>
        <taxon>Gymnolaemata</taxon>
        <taxon>Cheilostomatida</taxon>
        <taxon>Flustrina</taxon>
        <taxon>Buguloidea</taxon>
        <taxon>Bugulidae</taxon>
        <taxon>Bugula</taxon>
    </lineage>
</organism>
<name>A0A7J7K6C8_BUGNE</name>
<dbReference type="AlphaFoldDB" id="A0A7J7K6C8"/>
<accession>A0A7J7K6C8</accession>
<dbReference type="Proteomes" id="UP000593567">
    <property type="component" value="Unassembled WGS sequence"/>
</dbReference>